<dbReference type="SUPFAM" id="SSF54637">
    <property type="entry name" value="Thioesterase/thiol ester dehydrase-isomerase"/>
    <property type="match status" value="1"/>
</dbReference>
<dbReference type="CDD" id="cd03443">
    <property type="entry name" value="PaaI_thioesterase"/>
    <property type="match status" value="1"/>
</dbReference>
<comment type="caution">
    <text evidence="9">The sequence shown here is derived from an EMBL/GenBank/DDBJ whole genome shotgun (WGS) entry which is preliminary data.</text>
</comment>
<dbReference type="InterPro" id="IPR029069">
    <property type="entry name" value="HotDog_dom_sf"/>
</dbReference>
<reference evidence="9 10" key="1">
    <citation type="submission" date="2019-10" db="EMBL/GenBank/DDBJ databases">
        <title>Draft whole-genome sequence of the purple nonsulfur photosynthetic bacterium Roseospira navarrensis DSM 15114.</title>
        <authorList>
            <person name="Kyndt J.A."/>
            <person name="Meyer T.E."/>
        </authorList>
    </citation>
    <scope>NUCLEOTIDE SEQUENCE [LARGE SCALE GENOMIC DNA]</scope>
    <source>
        <strain evidence="9 10">DSM 15114</strain>
    </source>
</reference>
<dbReference type="AlphaFoldDB" id="A0A7X1ZCD3"/>
<organism evidence="9 10">
    <name type="scientific">Roseospira navarrensis</name>
    <dbReference type="NCBI Taxonomy" id="140058"/>
    <lineage>
        <taxon>Bacteria</taxon>
        <taxon>Pseudomonadati</taxon>
        <taxon>Pseudomonadota</taxon>
        <taxon>Alphaproteobacteria</taxon>
        <taxon>Rhodospirillales</taxon>
        <taxon>Rhodospirillaceae</taxon>
        <taxon>Roseospira</taxon>
    </lineage>
</organism>
<protein>
    <recommendedName>
        <fullName evidence="6">Medium/long-chain acyl-CoA thioesterase YigI</fullName>
        <ecNumber evidence="5">3.1.2.20</ecNumber>
    </recommendedName>
</protein>
<evidence type="ECO:0000256" key="5">
    <source>
        <dbReference type="ARBA" id="ARBA00038894"/>
    </source>
</evidence>
<gene>
    <name evidence="9" type="ORF">GHC57_02540</name>
</gene>
<evidence type="ECO:0000256" key="2">
    <source>
        <dbReference type="ARBA" id="ARBA00035880"/>
    </source>
</evidence>
<dbReference type="RefSeq" id="WP_153340825.1">
    <property type="nucleotide sequence ID" value="NZ_WIVE01000003.1"/>
</dbReference>
<dbReference type="Proteomes" id="UP000434582">
    <property type="component" value="Unassembled WGS sequence"/>
</dbReference>
<proteinExistence type="inferred from homology"/>
<comment type="catalytic activity">
    <reaction evidence="3">
        <text>a long-chain fatty acyl-CoA + H2O = a long-chain fatty acid + CoA + H(+)</text>
        <dbReference type="Rhea" id="RHEA:67680"/>
        <dbReference type="ChEBI" id="CHEBI:15377"/>
        <dbReference type="ChEBI" id="CHEBI:15378"/>
        <dbReference type="ChEBI" id="CHEBI:57287"/>
        <dbReference type="ChEBI" id="CHEBI:57560"/>
        <dbReference type="ChEBI" id="CHEBI:83139"/>
    </reaction>
</comment>
<dbReference type="EC" id="3.1.2.20" evidence="5"/>
<evidence type="ECO:0000313" key="9">
    <source>
        <dbReference type="EMBL" id="MQX35389.1"/>
    </source>
</evidence>
<evidence type="ECO:0000256" key="3">
    <source>
        <dbReference type="ARBA" id="ARBA00036002"/>
    </source>
</evidence>
<feature type="domain" description="Thioesterase" evidence="8">
    <location>
        <begin position="62"/>
        <end position="135"/>
    </location>
</feature>
<dbReference type="InterPro" id="IPR003736">
    <property type="entry name" value="PAAI_dom"/>
</dbReference>
<dbReference type="PANTHER" id="PTHR43240">
    <property type="entry name" value="1,4-DIHYDROXY-2-NAPHTHOYL-COA THIOESTERASE 1"/>
    <property type="match status" value="1"/>
</dbReference>
<keyword evidence="1" id="KW-0378">Hydrolase</keyword>
<comment type="catalytic activity">
    <reaction evidence="2">
        <text>a fatty acyl-CoA + H2O = a fatty acid + CoA + H(+)</text>
        <dbReference type="Rhea" id="RHEA:16781"/>
        <dbReference type="ChEBI" id="CHEBI:15377"/>
        <dbReference type="ChEBI" id="CHEBI:15378"/>
        <dbReference type="ChEBI" id="CHEBI:28868"/>
        <dbReference type="ChEBI" id="CHEBI:57287"/>
        <dbReference type="ChEBI" id="CHEBI:77636"/>
        <dbReference type="EC" id="3.1.2.20"/>
    </reaction>
</comment>
<dbReference type="EMBL" id="WIVE01000003">
    <property type="protein sequence ID" value="MQX35389.1"/>
    <property type="molecule type" value="Genomic_DNA"/>
</dbReference>
<comment type="catalytic activity">
    <reaction evidence="7">
        <text>a medium-chain fatty acyl-CoA + H2O = a medium-chain fatty acid + CoA + H(+)</text>
        <dbReference type="Rhea" id="RHEA:68184"/>
        <dbReference type="ChEBI" id="CHEBI:15377"/>
        <dbReference type="ChEBI" id="CHEBI:15378"/>
        <dbReference type="ChEBI" id="CHEBI:57287"/>
        <dbReference type="ChEBI" id="CHEBI:59558"/>
        <dbReference type="ChEBI" id="CHEBI:90546"/>
    </reaction>
</comment>
<name>A0A7X1ZCD3_9PROT</name>
<dbReference type="NCBIfam" id="TIGR00369">
    <property type="entry name" value="unchar_dom_1"/>
    <property type="match status" value="1"/>
</dbReference>
<evidence type="ECO:0000256" key="6">
    <source>
        <dbReference type="ARBA" id="ARBA00040062"/>
    </source>
</evidence>
<dbReference type="InterPro" id="IPR006683">
    <property type="entry name" value="Thioestr_dom"/>
</dbReference>
<dbReference type="GO" id="GO:0047617">
    <property type="term" value="F:fatty acyl-CoA hydrolase activity"/>
    <property type="evidence" value="ECO:0007669"/>
    <property type="project" value="UniProtKB-EC"/>
</dbReference>
<comment type="similarity">
    <text evidence="4">Belongs to the YigI thioesterase family.</text>
</comment>
<keyword evidence="10" id="KW-1185">Reference proteome</keyword>
<dbReference type="OrthoDB" id="9806185at2"/>
<evidence type="ECO:0000313" key="10">
    <source>
        <dbReference type="Proteomes" id="UP000434582"/>
    </source>
</evidence>
<evidence type="ECO:0000256" key="7">
    <source>
        <dbReference type="ARBA" id="ARBA00048062"/>
    </source>
</evidence>
<evidence type="ECO:0000256" key="4">
    <source>
        <dbReference type="ARBA" id="ARBA00038381"/>
    </source>
</evidence>
<evidence type="ECO:0000259" key="8">
    <source>
        <dbReference type="Pfam" id="PF03061"/>
    </source>
</evidence>
<dbReference type="Gene3D" id="3.10.129.10">
    <property type="entry name" value="Hotdog Thioesterase"/>
    <property type="match status" value="1"/>
</dbReference>
<sequence length="155" mass="16607">MTEALPAHPPTFSPGCPEYVQRVHDSFREQAFMRTLGASVAEVAPGTVTLVMPYREDLTQQNGFLHAGVTAALADSAAGYAAYTVMAPDSNVLSIEFKHNLLSPAIGARFHARGQVLRAGKQIVVVQATVTAEQPDGREKSVALMQATMMQVRPA</sequence>
<dbReference type="Pfam" id="PF03061">
    <property type="entry name" value="4HBT"/>
    <property type="match status" value="1"/>
</dbReference>
<evidence type="ECO:0000256" key="1">
    <source>
        <dbReference type="ARBA" id="ARBA00022801"/>
    </source>
</evidence>
<accession>A0A7X1ZCD3</accession>
<dbReference type="PANTHER" id="PTHR43240:SF20">
    <property type="entry name" value="MEDIUM_LONG-CHAIN ACYL-COA THIOESTERASE YIGI"/>
    <property type="match status" value="1"/>
</dbReference>